<accession>A0ABU1Y048</accession>
<evidence type="ECO:0000256" key="7">
    <source>
        <dbReference type="ARBA" id="ARBA00022989"/>
    </source>
</evidence>
<dbReference type="Gene3D" id="2.30.30.830">
    <property type="match status" value="1"/>
</dbReference>
<evidence type="ECO:0000256" key="1">
    <source>
        <dbReference type="ARBA" id="ARBA00004533"/>
    </source>
</evidence>
<name>A0ABU1Y048_9GAMM</name>
<evidence type="ECO:0000256" key="5">
    <source>
        <dbReference type="ARBA" id="ARBA00022692"/>
    </source>
</evidence>
<dbReference type="InterPro" id="IPR036034">
    <property type="entry name" value="PDZ_sf"/>
</dbReference>
<organism evidence="11 12">
    <name type="scientific">Luteimonas terrae</name>
    <dbReference type="NCBI Taxonomy" id="1530191"/>
    <lineage>
        <taxon>Bacteria</taxon>
        <taxon>Pseudomonadati</taxon>
        <taxon>Pseudomonadota</taxon>
        <taxon>Gammaproteobacteria</taxon>
        <taxon>Lysobacterales</taxon>
        <taxon>Lysobacteraceae</taxon>
        <taxon>Luteimonas</taxon>
    </lineage>
</organism>
<dbReference type="Pfam" id="PF11356">
    <property type="entry name" value="T2SSC"/>
    <property type="match status" value="1"/>
</dbReference>
<evidence type="ECO:0000256" key="6">
    <source>
        <dbReference type="ARBA" id="ARBA00022927"/>
    </source>
</evidence>
<feature type="region of interest" description="Disordered" evidence="9">
    <location>
        <begin position="132"/>
        <end position="156"/>
    </location>
</feature>
<evidence type="ECO:0000256" key="3">
    <source>
        <dbReference type="ARBA" id="ARBA00022475"/>
    </source>
</evidence>
<dbReference type="Gene3D" id="2.30.42.10">
    <property type="match status" value="1"/>
</dbReference>
<keyword evidence="7" id="KW-1133">Transmembrane helix</keyword>
<dbReference type="SUPFAM" id="SSF50156">
    <property type="entry name" value="PDZ domain-like"/>
    <property type="match status" value="1"/>
</dbReference>
<dbReference type="EMBL" id="JAVDWO010000015">
    <property type="protein sequence ID" value="MDR7194399.1"/>
    <property type="molecule type" value="Genomic_DNA"/>
</dbReference>
<evidence type="ECO:0000256" key="9">
    <source>
        <dbReference type="SAM" id="MobiDB-lite"/>
    </source>
</evidence>
<sequence length="249" mass="25878">MSRWPWPRLAEIVLWLVLLTQLARLAWLVLAPASVAGTPQVTSLPSQIPELAAHDPFLAGASAAPVATDGWRLFGLRTAADGRGTAILGRDREPQSVYGVGDVLAPGLVLAAVRADHVELGNGQRLALAQEAPADAPAASMPAPPPSPTPVPARSADFDPAQLLEAGLQARTVDGRLAGYTLLPRGNSDVLLRAAGLQPGDVLLSVNGQVLSPSVITELASELKSNPRAIVTFERDGQTRTLSLGGDAP</sequence>
<comment type="subcellular location">
    <subcellularLocation>
        <location evidence="1">Cell inner membrane</location>
    </subcellularLocation>
</comment>
<reference evidence="11 12" key="1">
    <citation type="submission" date="2023-07" db="EMBL/GenBank/DDBJ databases">
        <title>Sorghum-associated microbial communities from plants grown in Nebraska, USA.</title>
        <authorList>
            <person name="Schachtman D."/>
        </authorList>
    </citation>
    <scope>NUCLEOTIDE SEQUENCE [LARGE SCALE GENOMIC DNA]</scope>
    <source>
        <strain evidence="11 12">4099</strain>
    </source>
</reference>
<evidence type="ECO:0000256" key="4">
    <source>
        <dbReference type="ARBA" id="ARBA00022519"/>
    </source>
</evidence>
<keyword evidence="6" id="KW-0653">Protein transport</keyword>
<dbReference type="InterPro" id="IPR024961">
    <property type="entry name" value="T2SS_GspC_N"/>
</dbReference>
<keyword evidence="12" id="KW-1185">Reference proteome</keyword>
<dbReference type="RefSeq" id="WP_310237642.1">
    <property type="nucleotide sequence ID" value="NZ_JAVDWO010000015.1"/>
</dbReference>
<keyword evidence="4" id="KW-0997">Cell inner membrane</keyword>
<evidence type="ECO:0000256" key="2">
    <source>
        <dbReference type="ARBA" id="ARBA00022448"/>
    </source>
</evidence>
<keyword evidence="3" id="KW-1003">Cell membrane</keyword>
<evidence type="ECO:0000313" key="12">
    <source>
        <dbReference type="Proteomes" id="UP001256588"/>
    </source>
</evidence>
<evidence type="ECO:0000313" key="11">
    <source>
        <dbReference type="EMBL" id="MDR7194399.1"/>
    </source>
</evidence>
<comment type="caution">
    <text evidence="11">The sequence shown here is derived from an EMBL/GenBank/DDBJ whole genome shotgun (WGS) entry which is preliminary data.</text>
</comment>
<proteinExistence type="predicted"/>
<evidence type="ECO:0000256" key="8">
    <source>
        <dbReference type="ARBA" id="ARBA00023136"/>
    </source>
</evidence>
<feature type="compositionally biased region" description="Pro residues" evidence="9">
    <location>
        <begin position="142"/>
        <end position="151"/>
    </location>
</feature>
<gene>
    <name evidence="11" type="ORF">J2W68_003144</name>
</gene>
<evidence type="ECO:0000259" key="10">
    <source>
        <dbReference type="Pfam" id="PF11356"/>
    </source>
</evidence>
<keyword evidence="2" id="KW-0813">Transport</keyword>
<keyword evidence="5" id="KW-0812">Transmembrane</keyword>
<dbReference type="Proteomes" id="UP001256588">
    <property type="component" value="Unassembled WGS sequence"/>
</dbReference>
<feature type="domain" description="Type II secretion system protein GspC N-terminal" evidence="10">
    <location>
        <begin position="15"/>
        <end position="124"/>
    </location>
</feature>
<keyword evidence="8" id="KW-0472">Membrane</keyword>
<protein>
    <submittedName>
        <fullName evidence="11">General secretion pathway protein C</fullName>
    </submittedName>
</protein>
<feature type="compositionally biased region" description="Low complexity" evidence="9">
    <location>
        <begin position="132"/>
        <end position="141"/>
    </location>
</feature>